<feature type="domain" description="GtrA/DPMS transmembrane" evidence="7">
    <location>
        <begin position="11"/>
        <end position="125"/>
    </location>
</feature>
<feature type="transmembrane region" description="Helical" evidence="6">
    <location>
        <begin position="71"/>
        <end position="91"/>
    </location>
</feature>
<evidence type="ECO:0000256" key="2">
    <source>
        <dbReference type="ARBA" id="ARBA00009399"/>
    </source>
</evidence>
<feature type="transmembrane region" description="Helical" evidence="6">
    <location>
        <begin position="103"/>
        <end position="124"/>
    </location>
</feature>
<evidence type="ECO:0000256" key="6">
    <source>
        <dbReference type="SAM" id="Phobius"/>
    </source>
</evidence>
<evidence type="ECO:0000256" key="3">
    <source>
        <dbReference type="ARBA" id="ARBA00022692"/>
    </source>
</evidence>
<comment type="caution">
    <text evidence="8">The sequence shown here is derived from an EMBL/GenBank/DDBJ whole genome shotgun (WGS) entry which is preliminary data.</text>
</comment>
<dbReference type="InterPro" id="IPR007267">
    <property type="entry name" value="GtrA_DPMS_TM"/>
</dbReference>
<evidence type="ECO:0000256" key="1">
    <source>
        <dbReference type="ARBA" id="ARBA00004141"/>
    </source>
</evidence>
<proteinExistence type="inferred from homology"/>
<keyword evidence="3 6" id="KW-0812">Transmembrane</keyword>
<evidence type="ECO:0000313" key="9">
    <source>
        <dbReference type="Proteomes" id="UP000776983"/>
    </source>
</evidence>
<evidence type="ECO:0000256" key="4">
    <source>
        <dbReference type="ARBA" id="ARBA00022989"/>
    </source>
</evidence>
<comment type="subcellular location">
    <subcellularLocation>
        <location evidence="1">Membrane</location>
        <topology evidence="1">Multi-pass membrane protein</topology>
    </subcellularLocation>
</comment>
<keyword evidence="4 6" id="KW-1133">Transmembrane helix</keyword>
<sequence>MNTLLTQLSWFVIVGCSAAATHWAVAVLCVELLGLAPLLANVAGWLVAFNVSLFGHYHLTFKHQHAPWKQAALRFFGVALLGFILNELAYALLLHTTGLRYDVALAVVLVGVAALTFLLSRFWAFRRLPPKPASPH</sequence>
<reference evidence="8 9" key="1">
    <citation type="submission" date="2020-07" db="EMBL/GenBank/DDBJ databases">
        <title>Pusillimonas sp. nov., isolated from poultry manure in Taiwan.</title>
        <authorList>
            <person name="Lin S.-Y."/>
            <person name="Tang Y.-S."/>
            <person name="Young C.-C."/>
        </authorList>
    </citation>
    <scope>NUCLEOTIDE SEQUENCE [LARGE SCALE GENOMIC DNA]</scope>
    <source>
        <strain evidence="8 9">CC-YST705</strain>
    </source>
</reference>
<protein>
    <submittedName>
        <fullName evidence="8">GtrA family protein</fullName>
    </submittedName>
</protein>
<dbReference type="Proteomes" id="UP000776983">
    <property type="component" value="Unassembled WGS sequence"/>
</dbReference>
<dbReference type="EMBL" id="JACDXW010000003">
    <property type="protein sequence ID" value="MCB5363514.1"/>
    <property type="molecule type" value="Genomic_DNA"/>
</dbReference>
<dbReference type="Pfam" id="PF04138">
    <property type="entry name" value="GtrA_DPMS_TM"/>
    <property type="match status" value="1"/>
</dbReference>
<evidence type="ECO:0000313" key="8">
    <source>
        <dbReference type="EMBL" id="MCB5363514.1"/>
    </source>
</evidence>
<keyword evidence="9" id="KW-1185">Reference proteome</keyword>
<evidence type="ECO:0000259" key="7">
    <source>
        <dbReference type="Pfam" id="PF04138"/>
    </source>
</evidence>
<dbReference type="PANTHER" id="PTHR38459:SF1">
    <property type="entry name" value="PROPHAGE BACTOPRENOL-LINKED GLUCOSE TRANSLOCASE HOMOLOG"/>
    <property type="match status" value="1"/>
</dbReference>
<dbReference type="PANTHER" id="PTHR38459">
    <property type="entry name" value="PROPHAGE BACTOPRENOL-LINKED GLUCOSE TRANSLOCASE HOMOLOG"/>
    <property type="match status" value="1"/>
</dbReference>
<accession>A0ABS8CCE7</accession>
<name>A0ABS8CCE7_9BURK</name>
<organism evidence="8 9">
    <name type="scientific">Mesopusillimonas faecipullorum</name>
    <dbReference type="NCBI Taxonomy" id="2755040"/>
    <lineage>
        <taxon>Bacteria</taxon>
        <taxon>Pseudomonadati</taxon>
        <taxon>Pseudomonadota</taxon>
        <taxon>Betaproteobacteria</taxon>
        <taxon>Burkholderiales</taxon>
        <taxon>Alcaligenaceae</taxon>
        <taxon>Mesopusillimonas</taxon>
    </lineage>
</organism>
<comment type="similarity">
    <text evidence="2">Belongs to the GtrA family.</text>
</comment>
<feature type="transmembrane region" description="Helical" evidence="6">
    <location>
        <begin position="42"/>
        <end position="59"/>
    </location>
</feature>
<keyword evidence="5 6" id="KW-0472">Membrane</keyword>
<dbReference type="RefSeq" id="WP_226953859.1">
    <property type="nucleotide sequence ID" value="NZ_JACDXW010000003.1"/>
</dbReference>
<evidence type="ECO:0000256" key="5">
    <source>
        <dbReference type="ARBA" id="ARBA00023136"/>
    </source>
</evidence>
<gene>
    <name evidence="8" type="ORF">H0484_07105</name>
</gene>
<dbReference type="InterPro" id="IPR051401">
    <property type="entry name" value="GtrA_CellWall_Glycosyl"/>
</dbReference>